<dbReference type="PANTHER" id="PTHR36114">
    <property type="entry name" value="16.7 KDA PROTEIN IN WHIE LOCUS"/>
    <property type="match status" value="1"/>
</dbReference>
<dbReference type="InterPro" id="IPR013096">
    <property type="entry name" value="Cupin_2"/>
</dbReference>
<dbReference type="CDD" id="cd02214">
    <property type="entry name" value="cupin_MJ1618"/>
    <property type="match status" value="1"/>
</dbReference>
<dbReference type="Pfam" id="PF07883">
    <property type="entry name" value="Cupin_2"/>
    <property type="match status" value="1"/>
</dbReference>
<accession>A0A133XJQ6</accession>
<evidence type="ECO:0000313" key="2">
    <source>
        <dbReference type="EMBL" id="KXB31169.1"/>
    </source>
</evidence>
<dbReference type="RefSeq" id="WP_066882972.1">
    <property type="nucleotide sequence ID" value="NZ_LODL01000019.1"/>
</dbReference>
<dbReference type="AlphaFoldDB" id="A0A133XJQ6"/>
<dbReference type="PANTHER" id="PTHR36114:SF4">
    <property type="entry name" value="CUPIN 2 CONSERVED BARREL DOMAIN-CONTAINING PROTEIN"/>
    <property type="match status" value="1"/>
</dbReference>
<dbReference type="SUPFAM" id="SSF51182">
    <property type="entry name" value="RmlC-like cupins"/>
    <property type="match status" value="1"/>
</dbReference>
<dbReference type="InterPro" id="IPR014710">
    <property type="entry name" value="RmlC-like_jellyroll"/>
</dbReference>
<dbReference type="Proteomes" id="UP000070186">
    <property type="component" value="Unassembled WGS sequence"/>
</dbReference>
<protein>
    <recommendedName>
        <fullName evidence="1">Cupin type-2 domain-containing protein</fullName>
    </recommendedName>
</protein>
<dbReference type="Gene3D" id="2.60.120.10">
    <property type="entry name" value="Jelly Rolls"/>
    <property type="match status" value="1"/>
</dbReference>
<dbReference type="STRING" id="281362.AT959_10825"/>
<dbReference type="InterPro" id="IPR011051">
    <property type="entry name" value="RmlC_Cupin_sf"/>
</dbReference>
<proteinExistence type="predicted"/>
<comment type="caution">
    <text evidence="2">The sequence shown here is derived from an EMBL/GenBank/DDBJ whole genome shotgun (WGS) entry which is preliminary data.</text>
</comment>
<evidence type="ECO:0000313" key="3">
    <source>
        <dbReference type="Proteomes" id="UP000070186"/>
    </source>
</evidence>
<keyword evidence="3" id="KW-1185">Reference proteome</keyword>
<feature type="domain" description="Cupin type-2" evidence="1">
    <location>
        <begin position="40"/>
        <end position="105"/>
    </location>
</feature>
<sequence length="119" mass="12885">MQKTARAEITPYITKDGSKIRELLHPSQHALHQQSLAEAVVAIGARTELHRHHVTEEIYHVTRGQGLMTLGGERFAIAAGDSIAIAPGTPHCVENTGSEALHILCCCAPAYAHEDTELL</sequence>
<organism evidence="2 3">
    <name type="scientific">Dechloromonas denitrificans</name>
    <dbReference type="NCBI Taxonomy" id="281362"/>
    <lineage>
        <taxon>Bacteria</taxon>
        <taxon>Pseudomonadati</taxon>
        <taxon>Pseudomonadota</taxon>
        <taxon>Betaproteobacteria</taxon>
        <taxon>Rhodocyclales</taxon>
        <taxon>Azonexaceae</taxon>
        <taxon>Dechloromonas</taxon>
    </lineage>
</organism>
<reference evidence="2 3" key="1">
    <citation type="submission" date="2015-12" db="EMBL/GenBank/DDBJ databases">
        <title>Nitrous oxide reduction kinetics distinguish bacteria harboring typical versus atypical NosZ.</title>
        <authorList>
            <person name="Yoon S."/>
            <person name="Nissen S."/>
            <person name="Park D."/>
            <person name="Sanford R.A."/>
            <person name="Loeffler F.E."/>
        </authorList>
    </citation>
    <scope>NUCLEOTIDE SEQUENCE [LARGE SCALE GENOMIC DNA]</scope>
    <source>
        <strain evidence="2 3">ATCC BAA-841</strain>
    </source>
</reference>
<gene>
    <name evidence="2" type="ORF">AT959_10825</name>
</gene>
<name>A0A133XJQ6_9RHOO</name>
<evidence type="ECO:0000259" key="1">
    <source>
        <dbReference type="Pfam" id="PF07883"/>
    </source>
</evidence>
<dbReference type="InterPro" id="IPR052044">
    <property type="entry name" value="PKS_Associated_Protein"/>
</dbReference>
<dbReference type="EMBL" id="LODL01000019">
    <property type="protein sequence ID" value="KXB31169.1"/>
    <property type="molecule type" value="Genomic_DNA"/>
</dbReference>